<dbReference type="PROSITE" id="PS51462">
    <property type="entry name" value="NUDIX"/>
    <property type="match status" value="1"/>
</dbReference>
<evidence type="ECO:0000256" key="7">
    <source>
        <dbReference type="ARBA" id="ARBA00022723"/>
    </source>
</evidence>
<dbReference type="Gene3D" id="3.90.79.10">
    <property type="entry name" value="Nucleoside Triphosphate Pyrophosphohydrolase"/>
    <property type="match status" value="1"/>
</dbReference>
<evidence type="ECO:0000256" key="13">
    <source>
        <dbReference type="ARBA" id="ARBA00023295"/>
    </source>
</evidence>
<dbReference type="GO" id="GO:0032357">
    <property type="term" value="F:oxidized purine DNA binding"/>
    <property type="evidence" value="ECO:0007669"/>
    <property type="project" value="TreeGrafter"/>
</dbReference>
<dbReference type="Pfam" id="PF00730">
    <property type="entry name" value="HhH-GPD"/>
    <property type="match status" value="1"/>
</dbReference>
<evidence type="ECO:0000256" key="3">
    <source>
        <dbReference type="ARBA" id="ARBA00008343"/>
    </source>
</evidence>
<feature type="non-terminal residue" evidence="15">
    <location>
        <position position="331"/>
    </location>
</feature>
<dbReference type="InterPro" id="IPR029119">
    <property type="entry name" value="MutY_C"/>
</dbReference>
<dbReference type="PANTHER" id="PTHR42944">
    <property type="entry name" value="ADENINE DNA GLYCOSYLASE"/>
    <property type="match status" value="1"/>
</dbReference>
<dbReference type="InterPro" id="IPR044298">
    <property type="entry name" value="MIG/MutY"/>
</dbReference>
<feature type="domain" description="Nudix hydrolase" evidence="14">
    <location>
        <begin position="207"/>
        <end position="331"/>
    </location>
</feature>
<dbReference type="InterPro" id="IPR000086">
    <property type="entry name" value="NUDIX_hydrolase_dom"/>
</dbReference>
<sequence length="331" mass="37720">MFPWRNTSDPYSIWLSEVMLQQTRVSTVLPYYRRWISALPDIQSVSKTDIDNILKLWEGLGYYNRSRTFHKSCQIIFNKYGGEIPNNPSEFLKLPGVGPYICSAVMSIAFNFSMPAIDGNAVRVVSRLNAINTSYPLSNKRIQSYLSGLISPSCPGVFNQAIMDLGREICTPKNPSCDTCPVSIHCKAYVNNAVDKYPVSRKKIAIPHYHVVAGIIRKNNKIIICKRKSSGFLAGLWEFPASRLKPGENVQDCVVRGIRETLDVFVDPIAFIKQIKHAYSHFSITMDAYFCRIKGGHIKAVDCADYRWIYPYETNRFAFHRANHKLFDKIN</sequence>
<reference evidence="15" key="1">
    <citation type="submission" date="2018-05" db="EMBL/GenBank/DDBJ databases">
        <authorList>
            <person name="Lanie J.A."/>
            <person name="Ng W.-L."/>
            <person name="Kazmierczak K.M."/>
            <person name="Andrzejewski T.M."/>
            <person name="Davidsen T.M."/>
            <person name="Wayne K.J."/>
            <person name="Tettelin H."/>
            <person name="Glass J.I."/>
            <person name="Rusch D."/>
            <person name="Podicherti R."/>
            <person name="Tsui H.-C.T."/>
            <person name="Winkler M.E."/>
        </authorList>
    </citation>
    <scope>NUCLEOTIDE SEQUENCE</scope>
</reference>
<name>A0A382I6V5_9ZZZZ</name>
<dbReference type="Pfam" id="PF14815">
    <property type="entry name" value="NUDIX_4"/>
    <property type="match status" value="1"/>
</dbReference>
<dbReference type="Gene3D" id="1.10.340.30">
    <property type="entry name" value="Hypothetical protein, domain 2"/>
    <property type="match status" value="1"/>
</dbReference>
<feature type="non-terminal residue" evidence="15">
    <location>
        <position position="1"/>
    </location>
</feature>
<organism evidence="15">
    <name type="scientific">marine metagenome</name>
    <dbReference type="NCBI Taxonomy" id="408172"/>
    <lineage>
        <taxon>unclassified sequences</taxon>
        <taxon>metagenomes</taxon>
        <taxon>ecological metagenomes</taxon>
    </lineage>
</organism>
<keyword evidence="9" id="KW-0378">Hydrolase</keyword>
<dbReference type="GO" id="GO:0046872">
    <property type="term" value="F:metal ion binding"/>
    <property type="evidence" value="ECO:0007669"/>
    <property type="project" value="UniProtKB-KW"/>
</dbReference>
<dbReference type="InterPro" id="IPR023170">
    <property type="entry name" value="HhH_base_excis_C"/>
</dbReference>
<comment type="cofactor">
    <cofactor evidence="2">
        <name>[4Fe-4S] cluster</name>
        <dbReference type="ChEBI" id="CHEBI:49883"/>
    </cofactor>
</comment>
<dbReference type="GO" id="GO:0034039">
    <property type="term" value="F:8-oxo-7,8-dihydroguanine DNA N-glycosylase activity"/>
    <property type="evidence" value="ECO:0007669"/>
    <property type="project" value="TreeGrafter"/>
</dbReference>
<dbReference type="AlphaFoldDB" id="A0A382I6V5"/>
<dbReference type="InterPro" id="IPR011257">
    <property type="entry name" value="DNA_glycosylase"/>
</dbReference>
<keyword evidence="10" id="KW-0408">Iron</keyword>
<evidence type="ECO:0000256" key="11">
    <source>
        <dbReference type="ARBA" id="ARBA00023014"/>
    </source>
</evidence>
<dbReference type="InterPro" id="IPR015797">
    <property type="entry name" value="NUDIX_hydrolase-like_dom_sf"/>
</dbReference>
<dbReference type="PANTHER" id="PTHR42944:SF1">
    <property type="entry name" value="ADENINE DNA GLYCOSYLASE"/>
    <property type="match status" value="1"/>
</dbReference>
<dbReference type="InterPro" id="IPR003651">
    <property type="entry name" value="Endonuclease3_FeS-loop_motif"/>
</dbReference>
<keyword evidence="11" id="KW-0411">Iron-sulfur</keyword>
<evidence type="ECO:0000313" key="15">
    <source>
        <dbReference type="EMBL" id="SVB95268.1"/>
    </source>
</evidence>
<keyword evidence="7" id="KW-0479">Metal-binding</keyword>
<dbReference type="GO" id="GO:0000701">
    <property type="term" value="F:purine-specific mismatch base pair DNA N-glycosylase activity"/>
    <property type="evidence" value="ECO:0007669"/>
    <property type="project" value="UniProtKB-EC"/>
</dbReference>
<dbReference type="SUPFAM" id="SSF55811">
    <property type="entry name" value="Nudix"/>
    <property type="match status" value="1"/>
</dbReference>
<evidence type="ECO:0000256" key="4">
    <source>
        <dbReference type="ARBA" id="ARBA00012045"/>
    </source>
</evidence>
<keyword evidence="12" id="KW-0234">DNA repair</keyword>
<comment type="similarity">
    <text evidence="3">Belongs to the Nth/MutY family.</text>
</comment>
<evidence type="ECO:0000256" key="10">
    <source>
        <dbReference type="ARBA" id="ARBA00023004"/>
    </source>
</evidence>
<dbReference type="SUPFAM" id="SSF48150">
    <property type="entry name" value="DNA-glycosylase"/>
    <property type="match status" value="1"/>
</dbReference>
<evidence type="ECO:0000256" key="12">
    <source>
        <dbReference type="ARBA" id="ARBA00023204"/>
    </source>
</evidence>
<protein>
    <recommendedName>
        <fullName evidence="5">Adenine DNA glycosylase</fullName>
        <ecNumber evidence="4">3.2.2.31</ecNumber>
    </recommendedName>
</protein>
<dbReference type="GO" id="GO:0035485">
    <property type="term" value="F:adenine/guanine mispair binding"/>
    <property type="evidence" value="ECO:0007669"/>
    <property type="project" value="TreeGrafter"/>
</dbReference>
<evidence type="ECO:0000256" key="2">
    <source>
        <dbReference type="ARBA" id="ARBA00001966"/>
    </source>
</evidence>
<evidence type="ECO:0000256" key="5">
    <source>
        <dbReference type="ARBA" id="ARBA00022023"/>
    </source>
</evidence>
<proteinExistence type="inferred from homology"/>
<keyword evidence="8" id="KW-0227">DNA damage</keyword>
<dbReference type="GO" id="GO:0006298">
    <property type="term" value="P:mismatch repair"/>
    <property type="evidence" value="ECO:0007669"/>
    <property type="project" value="TreeGrafter"/>
</dbReference>
<dbReference type="GO" id="GO:0006284">
    <property type="term" value="P:base-excision repair"/>
    <property type="evidence" value="ECO:0007669"/>
    <property type="project" value="InterPro"/>
</dbReference>
<gene>
    <name evidence="15" type="ORF">METZ01_LOCUS248122</name>
</gene>
<evidence type="ECO:0000256" key="6">
    <source>
        <dbReference type="ARBA" id="ARBA00022485"/>
    </source>
</evidence>
<accession>A0A382I6V5</accession>
<evidence type="ECO:0000256" key="9">
    <source>
        <dbReference type="ARBA" id="ARBA00022801"/>
    </source>
</evidence>
<dbReference type="Gene3D" id="1.10.1670.10">
    <property type="entry name" value="Helix-hairpin-Helix base-excision DNA repair enzymes (C-terminal)"/>
    <property type="match status" value="1"/>
</dbReference>
<dbReference type="SMART" id="SM00525">
    <property type="entry name" value="FES"/>
    <property type="match status" value="1"/>
</dbReference>
<dbReference type="EMBL" id="UINC01065514">
    <property type="protein sequence ID" value="SVB95268.1"/>
    <property type="molecule type" value="Genomic_DNA"/>
</dbReference>
<keyword evidence="6" id="KW-0004">4Fe-4S</keyword>
<evidence type="ECO:0000256" key="1">
    <source>
        <dbReference type="ARBA" id="ARBA00000843"/>
    </source>
</evidence>
<dbReference type="CDD" id="cd00056">
    <property type="entry name" value="ENDO3c"/>
    <property type="match status" value="1"/>
</dbReference>
<dbReference type="InterPro" id="IPR003265">
    <property type="entry name" value="HhH-GPD_domain"/>
</dbReference>
<dbReference type="EC" id="3.2.2.31" evidence="4"/>
<dbReference type="GO" id="GO:0051539">
    <property type="term" value="F:4 iron, 4 sulfur cluster binding"/>
    <property type="evidence" value="ECO:0007669"/>
    <property type="project" value="UniProtKB-KW"/>
</dbReference>
<evidence type="ECO:0000259" key="14">
    <source>
        <dbReference type="PROSITE" id="PS51462"/>
    </source>
</evidence>
<comment type="catalytic activity">
    <reaction evidence="1">
        <text>Hydrolyzes free adenine bases from 7,8-dihydro-8-oxoguanine:adenine mismatched double-stranded DNA, leaving an apurinic site.</text>
        <dbReference type="EC" id="3.2.2.31"/>
    </reaction>
</comment>
<evidence type="ECO:0000256" key="8">
    <source>
        <dbReference type="ARBA" id="ARBA00022763"/>
    </source>
</evidence>
<dbReference type="SMART" id="SM00478">
    <property type="entry name" value="ENDO3c"/>
    <property type="match status" value="1"/>
</dbReference>
<keyword evidence="13" id="KW-0326">Glycosidase</keyword>